<gene>
    <name evidence="7" type="ORF">J2X11_001811</name>
</gene>
<evidence type="ECO:0000256" key="2">
    <source>
        <dbReference type="ARBA" id="ARBA00022692"/>
    </source>
</evidence>
<reference evidence="7 8" key="1">
    <citation type="submission" date="2023-07" db="EMBL/GenBank/DDBJ databases">
        <title>Sorghum-associated microbial communities from plants grown in Nebraska, USA.</title>
        <authorList>
            <person name="Schachtman D."/>
        </authorList>
    </citation>
    <scope>NUCLEOTIDE SEQUENCE [LARGE SCALE GENOMIC DNA]</scope>
    <source>
        <strain evidence="7 8">BE248</strain>
    </source>
</reference>
<sequence length="150" mass="15663">MIDWIRDHAAASWIGVAVVLALVEMMSLDLVLLMFALGALAAAVAAGLGAPLWAAILVFALVSLGLLFFVRPPMVARLHAGPTLTTGHESLVGKTAVVAEPVDKHGGRVKLSGEIWSARADSESDSYETGTEVQVTRIDGATAVVTTKES</sequence>
<dbReference type="RefSeq" id="WP_309969826.1">
    <property type="nucleotide sequence ID" value="NZ_JAVDWH010000001.1"/>
</dbReference>
<comment type="subcellular location">
    <subcellularLocation>
        <location evidence="1">Membrane</location>
        <topology evidence="1">Multi-pass membrane protein</topology>
    </subcellularLocation>
</comment>
<keyword evidence="7" id="KW-0378">Hydrolase</keyword>
<dbReference type="Pfam" id="PF01957">
    <property type="entry name" value="NfeD"/>
    <property type="match status" value="1"/>
</dbReference>
<dbReference type="Gene3D" id="2.40.50.140">
    <property type="entry name" value="Nucleic acid-binding proteins"/>
    <property type="match status" value="1"/>
</dbReference>
<evidence type="ECO:0000256" key="5">
    <source>
        <dbReference type="SAM" id="Phobius"/>
    </source>
</evidence>
<dbReference type="InterPro" id="IPR052165">
    <property type="entry name" value="Membrane_assoc_protease"/>
</dbReference>
<proteinExistence type="predicted"/>
<name>A0ABU1UP56_9ACTN</name>
<evidence type="ECO:0000313" key="7">
    <source>
        <dbReference type="EMBL" id="MDR7086972.1"/>
    </source>
</evidence>
<dbReference type="PANTHER" id="PTHR33507:SF3">
    <property type="entry name" value="INNER MEMBRANE PROTEIN YBBJ"/>
    <property type="match status" value="1"/>
</dbReference>
<dbReference type="GO" id="GO:0008233">
    <property type="term" value="F:peptidase activity"/>
    <property type="evidence" value="ECO:0007669"/>
    <property type="project" value="UniProtKB-KW"/>
</dbReference>
<keyword evidence="4 5" id="KW-0472">Membrane</keyword>
<keyword evidence="7" id="KW-0645">Protease</keyword>
<feature type="transmembrane region" description="Helical" evidence="5">
    <location>
        <begin position="51"/>
        <end position="70"/>
    </location>
</feature>
<evidence type="ECO:0000256" key="4">
    <source>
        <dbReference type="ARBA" id="ARBA00023136"/>
    </source>
</evidence>
<evidence type="ECO:0000259" key="6">
    <source>
        <dbReference type="Pfam" id="PF01957"/>
    </source>
</evidence>
<feature type="domain" description="NfeD-like C-terminal" evidence="6">
    <location>
        <begin position="89"/>
        <end position="145"/>
    </location>
</feature>
<dbReference type="InterPro" id="IPR012340">
    <property type="entry name" value="NA-bd_OB-fold"/>
</dbReference>
<dbReference type="GO" id="GO:0006508">
    <property type="term" value="P:proteolysis"/>
    <property type="evidence" value="ECO:0007669"/>
    <property type="project" value="UniProtKB-KW"/>
</dbReference>
<accession>A0ABU1UP56</accession>
<comment type="caution">
    <text evidence="7">The sequence shown here is derived from an EMBL/GenBank/DDBJ whole genome shotgun (WGS) entry which is preliminary data.</text>
</comment>
<evidence type="ECO:0000256" key="1">
    <source>
        <dbReference type="ARBA" id="ARBA00004141"/>
    </source>
</evidence>
<evidence type="ECO:0000256" key="3">
    <source>
        <dbReference type="ARBA" id="ARBA00022989"/>
    </source>
</evidence>
<keyword evidence="3 5" id="KW-1133">Transmembrane helix</keyword>
<feature type="transmembrane region" description="Helical" evidence="5">
    <location>
        <begin position="12"/>
        <end position="45"/>
    </location>
</feature>
<keyword evidence="8" id="KW-1185">Reference proteome</keyword>
<dbReference type="InterPro" id="IPR002810">
    <property type="entry name" value="NfeD-like_C"/>
</dbReference>
<organism evidence="7 8">
    <name type="scientific">Aeromicrobium panaciterrae</name>
    <dbReference type="NCBI Taxonomy" id="363861"/>
    <lineage>
        <taxon>Bacteria</taxon>
        <taxon>Bacillati</taxon>
        <taxon>Actinomycetota</taxon>
        <taxon>Actinomycetes</taxon>
        <taxon>Propionibacteriales</taxon>
        <taxon>Nocardioidaceae</taxon>
        <taxon>Aeromicrobium</taxon>
    </lineage>
</organism>
<dbReference type="PANTHER" id="PTHR33507">
    <property type="entry name" value="INNER MEMBRANE PROTEIN YBBJ"/>
    <property type="match status" value="1"/>
</dbReference>
<dbReference type="SUPFAM" id="SSF141322">
    <property type="entry name" value="NfeD domain-like"/>
    <property type="match status" value="1"/>
</dbReference>
<protein>
    <submittedName>
        <fullName evidence="7">Membrane protein implicated in regulation of membrane protease activity</fullName>
    </submittedName>
</protein>
<dbReference type="EMBL" id="JAVDWH010000001">
    <property type="protein sequence ID" value="MDR7086972.1"/>
    <property type="molecule type" value="Genomic_DNA"/>
</dbReference>
<dbReference type="Proteomes" id="UP001257739">
    <property type="component" value="Unassembled WGS sequence"/>
</dbReference>
<keyword evidence="2 5" id="KW-0812">Transmembrane</keyword>
<evidence type="ECO:0000313" key="8">
    <source>
        <dbReference type="Proteomes" id="UP001257739"/>
    </source>
</evidence>